<evidence type="ECO:0000256" key="3">
    <source>
        <dbReference type="ARBA" id="ARBA00023187"/>
    </source>
</evidence>
<protein>
    <recommendedName>
        <fullName evidence="5">RRM domain-containing protein</fullName>
    </recommendedName>
</protein>
<dbReference type="AlphaFoldDB" id="A0A642VDT7"/>
<reference evidence="6" key="1">
    <citation type="journal article" date="2019" name="G3 (Bethesda)">
        <title>Genome Assemblies of Two Rare Opportunistic Yeast Pathogens: Diutina rugosa (syn. Candida rugosa) and Trichomonascus ciferrii (syn. Candida ciferrii).</title>
        <authorList>
            <person name="Mixao V."/>
            <person name="Saus E."/>
            <person name="Hansen A.P."/>
            <person name="Lass-Florl C."/>
            <person name="Gabaldon T."/>
        </authorList>
    </citation>
    <scope>NUCLEOTIDE SEQUENCE</scope>
    <source>
        <strain evidence="6">CBS 4856</strain>
    </source>
</reference>
<dbReference type="FunFam" id="3.30.70.330:FF:000097">
    <property type="entry name" value="U2 snRNP auxiliary factor large subunit"/>
    <property type="match status" value="1"/>
</dbReference>
<proteinExistence type="predicted"/>
<keyword evidence="3" id="KW-0508">mRNA splicing</keyword>
<dbReference type="InterPro" id="IPR012677">
    <property type="entry name" value="Nucleotide-bd_a/b_plait_sf"/>
</dbReference>
<dbReference type="Proteomes" id="UP000761534">
    <property type="component" value="Unassembled WGS sequence"/>
</dbReference>
<evidence type="ECO:0000256" key="1">
    <source>
        <dbReference type="ARBA" id="ARBA00022664"/>
    </source>
</evidence>
<evidence type="ECO:0000256" key="2">
    <source>
        <dbReference type="ARBA" id="ARBA00022884"/>
    </source>
</evidence>
<evidence type="ECO:0000313" key="6">
    <source>
        <dbReference type="EMBL" id="KAA8917544.1"/>
    </source>
</evidence>
<feature type="domain" description="RRM" evidence="5">
    <location>
        <begin position="317"/>
        <end position="417"/>
    </location>
</feature>
<evidence type="ECO:0000313" key="7">
    <source>
        <dbReference type="Proteomes" id="UP000761534"/>
    </source>
</evidence>
<dbReference type="SUPFAM" id="SSF54928">
    <property type="entry name" value="RNA-binding domain, RBD"/>
    <property type="match status" value="1"/>
</dbReference>
<dbReference type="VEuPathDB" id="FungiDB:TRICI_000327"/>
<dbReference type="Gene3D" id="3.30.70.330">
    <property type="match status" value="3"/>
</dbReference>
<dbReference type="PROSITE" id="PS50102">
    <property type="entry name" value="RRM"/>
    <property type="match status" value="2"/>
</dbReference>
<sequence>MERENIEANALPIDERKRKRSLWDVTPKGFENVPTELAKHCGLFPLPGHADIVDMSKLEGYLAPDAEIPDGSGQGFRNGSSGNSRALIATQLDALKASTSRTARRIVVSGIDPNRTKREDVGRFFDQLLRSINTDAEFTAADSKAVWFTYPTTDPSTVYLELQTAEMAAIAVAMNGTLKIDGKLLTIRRPAGFVAPEKKEEDAPSLVDQIVISNLLPFLSENQVRELLASFGELKNFKLIKDRNTQESKGIALAEFKDSSLVPIACEGLNNMDLGGQAIKVQRACEGGFQQSPAMAFTPLSSMAALANEDPVKDNPRVIQILNAVTPEQMADDYEYENVKKSIKGQCKEYGTVLDVKIPRPAPGTVGRITTTSTIQNPGVGKVFVKFESTEASAKALKQLGGVKFDDRTIVTAFYPEENFDLSIF</sequence>
<dbReference type="EMBL" id="SWFS01000028">
    <property type="protein sequence ID" value="KAA8917544.1"/>
    <property type="molecule type" value="Genomic_DNA"/>
</dbReference>
<keyword evidence="1" id="KW-0507">mRNA processing</keyword>
<comment type="caution">
    <text evidence="6">The sequence shown here is derived from an EMBL/GenBank/DDBJ whole genome shotgun (WGS) entry which is preliminary data.</text>
</comment>
<dbReference type="InterPro" id="IPR035979">
    <property type="entry name" value="RBD_domain_sf"/>
</dbReference>
<accession>A0A642VDT7</accession>
<feature type="domain" description="RRM" evidence="5">
    <location>
        <begin position="208"/>
        <end position="286"/>
    </location>
</feature>
<name>A0A642VDT7_9ASCO</name>
<dbReference type="GO" id="GO:0008380">
    <property type="term" value="P:RNA splicing"/>
    <property type="evidence" value="ECO:0007669"/>
    <property type="project" value="UniProtKB-KW"/>
</dbReference>
<dbReference type="SMART" id="SM00360">
    <property type="entry name" value="RRM"/>
    <property type="match status" value="3"/>
</dbReference>
<dbReference type="GO" id="GO:0006397">
    <property type="term" value="P:mRNA processing"/>
    <property type="evidence" value="ECO:0007669"/>
    <property type="project" value="UniProtKB-KW"/>
</dbReference>
<organism evidence="6 7">
    <name type="scientific">Trichomonascus ciferrii</name>
    <dbReference type="NCBI Taxonomy" id="44093"/>
    <lineage>
        <taxon>Eukaryota</taxon>
        <taxon>Fungi</taxon>
        <taxon>Dikarya</taxon>
        <taxon>Ascomycota</taxon>
        <taxon>Saccharomycotina</taxon>
        <taxon>Dipodascomycetes</taxon>
        <taxon>Dipodascales</taxon>
        <taxon>Trichomonascaceae</taxon>
        <taxon>Trichomonascus</taxon>
        <taxon>Trichomonascus ciferrii complex</taxon>
    </lineage>
</organism>
<dbReference type="Pfam" id="PF00076">
    <property type="entry name" value="RRM_1"/>
    <property type="match status" value="1"/>
</dbReference>
<gene>
    <name evidence="6" type="ORF">TRICI_000327</name>
</gene>
<keyword evidence="7" id="KW-1185">Reference proteome</keyword>
<evidence type="ECO:0000256" key="4">
    <source>
        <dbReference type="PROSITE-ProRule" id="PRU00176"/>
    </source>
</evidence>
<dbReference type="PANTHER" id="PTHR23139">
    <property type="entry name" value="RNA-BINDING PROTEIN"/>
    <property type="match status" value="1"/>
</dbReference>
<dbReference type="InterPro" id="IPR000504">
    <property type="entry name" value="RRM_dom"/>
</dbReference>
<evidence type="ECO:0000259" key="5">
    <source>
        <dbReference type="PROSITE" id="PS50102"/>
    </source>
</evidence>
<keyword evidence="2 4" id="KW-0694">RNA-binding</keyword>
<dbReference type="OrthoDB" id="10266058at2759"/>
<dbReference type="CDD" id="cd12232">
    <property type="entry name" value="RRM3_U2AF65"/>
    <property type="match status" value="1"/>
</dbReference>
<dbReference type="GO" id="GO:0003723">
    <property type="term" value="F:RNA binding"/>
    <property type="evidence" value="ECO:0007669"/>
    <property type="project" value="UniProtKB-UniRule"/>
</dbReference>